<evidence type="ECO:0000256" key="1">
    <source>
        <dbReference type="SAM" id="MobiDB-lite"/>
    </source>
</evidence>
<name>A0AAN7AG44_9PEZI</name>
<dbReference type="EMBL" id="MU864451">
    <property type="protein sequence ID" value="KAK4185394.1"/>
    <property type="molecule type" value="Genomic_DNA"/>
</dbReference>
<accession>A0AAN7AG44</accession>
<feature type="compositionally biased region" description="Low complexity" evidence="1">
    <location>
        <begin position="183"/>
        <end position="194"/>
    </location>
</feature>
<dbReference type="Proteomes" id="UP001302126">
    <property type="component" value="Unassembled WGS sequence"/>
</dbReference>
<reference evidence="2" key="2">
    <citation type="submission" date="2023-05" db="EMBL/GenBank/DDBJ databases">
        <authorList>
            <consortium name="Lawrence Berkeley National Laboratory"/>
            <person name="Steindorff A."/>
            <person name="Hensen N."/>
            <person name="Bonometti L."/>
            <person name="Westerberg I."/>
            <person name="Brannstrom I.O."/>
            <person name="Guillou S."/>
            <person name="Cros-Aarteil S."/>
            <person name="Calhoun S."/>
            <person name="Haridas S."/>
            <person name="Kuo A."/>
            <person name="Mondo S."/>
            <person name="Pangilinan J."/>
            <person name="Riley R."/>
            <person name="Labutti K."/>
            <person name="Andreopoulos B."/>
            <person name="Lipzen A."/>
            <person name="Chen C."/>
            <person name="Yanf M."/>
            <person name="Daum C."/>
            <person name="Ng V."/>
            <person name="Clum A."/>
            <person name="Ohm R."/>
            <person name="Martin F."/>
            <person name="Silar P."/>
            <person name="Natvig D."/>
            <person name="Lalanne C."/>
            <person name="Gautier V."/>
            <person name="Ament-Velasquez S.L."/>
            <person name="Kruys A."/>
            <person name="Hutchinson M.I."/>
            <person name="Powell A.J."/>
            <person name="Barry K."/>
            <person name="Miller A.N."/>
            <person name="Grigoriev I.V."/>
            <person name="Debuchy R."/>
            <person name="Gladieux P."/>
            <person name="Thoren M.H."/>
            <person name="Johannesson H."/>
        </authorList>
    </citation>
    <scope>NUCLEOTIDE SEQUENCE</scope>
    <source>
        <strain evidence="2">PSN309</strain>
    </source>
</reference>
<evidence type="ECO:0000313" key="3">
    <source>
        <dbReference type="Proteomes" id="UP001302126"/>
    </source>
</evidence>
<dbReference type="AlphaFoldDB" id="A0AAN7AG44"/>
<organism evidence="2 3">
    <name type="scientific">Podospora australis</name>
    <dbReference type="NCBI Taxonomy" id="1536484"/>
    <lineage>
        <taxon>Eukaryota</taxon>
        <taxon>Fungi</taxon>
        <taxon>Dikarya</taxon>
        <taxon>Ascomycota</taxon>
        <taxon>Pezizomycotina</taxon>
        <taxon>Sordariomycetes</taxon>
        <taxon>Sordariomycetidae</taxon>
        <taxon>Sordariales</taxon>
        <taxon>Podosporaceae</taxon>
        <taxon>Podospora</taxon>
    </lineage>
</organism>
<reference evidence="2" key="1">
    <citation type="journal article" date="2023" name="Mol. Phylogenet. Evol.">
        <title>Genome-scale phylogeny and comparative genomics of the fungal order Sordariales.</title>
        <authorList>
            <person name="Hensen N."/>
            <person name="Bonometti L."/>
            <person name="Westerberg I."/>
            <person name="Brannstrom I.O."/>
            <person name="Guillou S."/>
            <person name="Cros-Aarteil S."/>
            <person name="Calhoun S."/>
            <person name="Haridas S."/>
            <person name="Kuo A."/>
            <person name="Mondo S."/>
            <person name="Pangilinan J."/>
            <person name="Riley R."/>
            <person name="LaButti K."/>
            <person name="Andreopoulos B."/>
            <person name="Lipzen A."/>
            <person name="Chen C."/>
            <person name="Yan M."/>
            <person name="Daum C."/>
            <person name="Ng V."/>
            <person name="Clum A."/>
            <person name="Steindorff A."/>
            <person name="Ohm R.A."/>
            <person name="Martin F."/>
            <person name="Silar P."/>
            <person name="Natvig D.O."/>
            <person name="Lalanne C."/>
            <person name="Gautier V."/>
            <person name="Ament-Velasquez S.L."/>
            <person name="Kruys A."/>
            <person name="Hutchinson M.I."/>
            <person name="Powell A.J."/>
            <person name="Barry K."/>
            <person name="Miller A.N."/>
            <person name="Grigoriev I.V."/>
            <person name="Debuchy R."/>
            <person name="Gladieux P."/>
            <person name="Hiltunen Thoren M."/>
            <person name="Johannesson H."/>
        </authorList>
    </citation>
    <scope>NUCLEOTIDE SEQUENCE</scope>
    <source>
        <strain evidence="2">PSN309</strain>
    </source>
</reference>
<gene>
    <name evidence="2" type="ORF">QBC35DRAFT_476393</name>
</gene>
<keyword evidence="3" id="KW-1185">Reference proteome</keyword>
<comment type="caution">
    <text evidence="2">The sequence shown here is derived from an EMBL/GenBank/DDBJ whole genome shotgun (WGS) entry which is preliminary data.</text>
</comment>
<evidence type="ECO:0000313" key="2">
    <source>
        <dbReference type="EMBL" id="KAK4185394.1"/>
    </source>
</evidence>
<protein>
    <submittedName>
        <fullName evidence="2">Uncharacterized protein</fullName>
    </submittedName>
</protein>
<sequence>MPNLVAIDVCVVDDRISLVFSHRAVAAAYAAYLRDEDSRMVSFPSPPSPRGSPHHHQPYHRAPQYSAATKEVTVSLPSFISWFITCRLPDDEDTITFTFDDRDERYADYWAENMVLFERVPGHDADGIKELHVRRLWNKATLLKKLEDLRTRKNSPRPIVSPTTSNKGSPRMNPFNGGGGRGYNTNTNHNNNNNVSAYGYPRMAVNGFGSPGTKKQQDIWW</sequence>
<feature type="region of interest" description="Disordered" evidence="1">
    <location>
        <begin position="153"/>
        <end position="195"/>
    </location>
</feature>
<proteinExistence type="predicted"/>